<dbReference type="GO" id="GO:0016614">
    <property type="term" value="F:oxidoreductase activity, acting on CH-OH group of donors"/>
    <property type="evidence" value="ECO:0007669"/>
    <property type="project" value="UniProtKB-ARBA"/>
</dbReference>
<dbReference type="PROSITE" id="PS00061">
    <property type="entry name" value="ADH_SHORT"/>
    <property type="match status" value="1"/>
</dbReference>
<dbReference type="AlphaFoldDB" id="A0A9Q5N3W2"/>
<reference evidence="4" key="1">
    <citation type="submission" date="2016-06" db="EMBL/GenBank/DDBJ databases">
        <title>Draft Genome sequence of the fungus Inonotus baumii.</title>
        <authorList>
            <person name="Zhu H."/>
            <person name="Lin W."/>
        </authorList>
    </citation>
    <scope>NUCLEOTIDE SEQUENCE</scope>
    <source>
        <strain evidence="4">821</strain>
    </source>
</reference>
<dbReference type="InterPro" id="IPR036291">
    <property type="entry name" value="NAD(P)-bd_dom_sf"/>
</dbReference>
<name>A0A9Q5N3W2_SANBA</name>
<dbReference type="FunFam" id="3.40.50.720:FF:000084">
    <property type="entry name" value="Short-chain dehydrogenase reductase"/>
    <property type="match status" value="1"/>
</dbReference>
<dbReference type="Pfam" id="PF13561">
    <property type="entry name" value="adh_short_C2"/>
    <property type="match status" value="1"/>
</dbReference>
<dbReference type="PANTHER" id="PTHR48107:SF7">
    <property type="entry name" value="RE15974P"/>
    <property type="match status" value="1"/>
</dbReference>
<dbReference type="Proteomes" id="UP000757232">
    <property type="component" value="Unassembled WGS sequence"/>
</dbReference>
<evidence type="ECO:0000313" key="4">
    <source>
        <dbReference type="EMBL" id="OCB84781.1"/>
    </source>
</evidence>
<comment type="similarity">
    <text evidence="1">Belongs to the short-chain dehydrogenases/reductases (SDR) family.</text>
</comment>
<evidence type="ECO:0000256" key="2">
    <source>
        <dbReference type="ARBA" id="ARBA00022857"/>
    </source>
</evidence>
<dbReference type="InterPro" id="IPR020904">
    <property type="entry name" value="Sc_DH/Rdtase_CS"/>
</dbReference>
<organism evidence="4 5">
    <name type="scientific">Sanghuangporus baumii</name>
    <name type="common">Phellinus baumii</name>
    <dbReference type="NCBI Taxonomy" id="108892"/>
    <lineage>
        <taxon>Eukaryota</taxon>
        <taxon>Fungi</taxon>
        <taxon>Dikarya</taxon>
        <taxon>Basidiomycota</taxon>
        <taxon>Agaricomycotina</taxon>
        <taxon>Agaricomycetes</taxon>
        <taxon>Hymenochaetales</taxon>
        <taxon>Hymenochaetaceae</taxon>
        <taxon>Sanghuangporus</taxon>
    </lineage>
</organism>
<accession>A0A9Q5N3W2</accession>
<proteinExistence type="inferred from homology"/>
<dbReference type="PANTHER" id="PTHR48107">
    <property type="entry name" value="NADPH-DEPENDENT ALDEHYDE REDUCTASE-LIKE PROTEIN, CHLOROPLASTIC-RELATED"/>
    <property type="match status" value="1"/>
</dbReference>
<gene>
    <name evidence="4" type="ORF">A7U60_g8306</name>
</gene>
<dbReference type="Gene3D" id="3.40.50.720">
    <property type="entry name" value="NAD(P)-binding Rossmann-like Domain"/>
    <property type="match status" value="1"/>
</dbReference>
<keyword evidence="2" id="KW-0521">NADP</keyword>
<comment type="caution">
    <text evidence="4">The sequence shown here is derived from an EMBL/GenBank/DDBJ whole genome shotgun (WGS) entry which is preliminary data.</text>
</comment>
<dbReference type="OrthoDB" id="498125at2759"/>
<dbReference type="SUPFAM" id="SSF51735">
    <property type="entry name" value="NAD(P)-binding Rossmann-fold domains"/>
    <property type="match status" value="1"/>
</dbReference>
<evidence type="ECO:0000313" key="5">
    <source>
        <dbReference type="Proteomes" id="UP000757232"/>
    </source>
</evidence>
<dbReference type="PRINTS" id="PR00081">
    <property type="entry name" value="GDHRDH"/>
</dbReference>
<dbReference type="EMBL" id="LNZH02000214">
    <property type="protein sequence ID" value="OCB84781.1"/>
    <property type="molecule type" value="Genomic_DNA"/>
</dbReference>
<dbReference type="PRINTS" id="PR00080">
    <property type="entry name" value="SDRFAMILY"/>
</dbReference>
<dbReference type="InterPro" id="IPR002347">
    <property type="entry name" value="SDR_fam"/>
</dbReference>
<sequence>MGSFYVADGPNSATIPFTNYTPRVAIITGAAQGIGRAIAYRLADEGIDVAVNDILSKQKQLDAVVEGLRDKGRRAIAVPGDISTESFVSVMVEKTALELGSVDIMVANAGIMHFSPFLQASVESLDTIYGVNIRGIFLCYKYAALQMAKQGRGGRLLAASSLAGRQGTPHSAAYAASKFAIRGLTQSASLDLRNYGITVNCYAPGYVRTPMIYDASAADPGVKATFESVPVAEPESIASMVAYLVKPESHFINGQTITIDGGLHFD</sequence>
<evidence type="ECO:0000256" key="1">
    <source>
        <dbReference type="ARBA" id="ARBA00006484"/>
    </source>
</evidence>
<keyword evidence="3" id="KW-0560">Oxidoreductase</keyword>
<keyword evidence="5" id="KW-1185">Reference proteome</keyword>
<protein>
    <submittedName>
        <fullName evidence="4">NAD-binding protein</fullName>
    </submittedName>
</protein>
<evidence type="ECO:0000256" key="3">
    <source>
        <dbReference type="ARBA" id="ARBA00023002"/>
    </source>
</evidence>